<dbReference type="GO" id="GO:0005743">
    <property type="term" value="C:mitochondrial inner membrane"/>
    <property type="evidence" value="ECO:0007669"/>
    <property type="project" value="UniProtKB-ARBA"/>
</dbReference>
<dbReference type="InterPro" id="IPR022885">
    <property type="entry name" value="NDH1_su_D/H"/>
</dbReference>
<keyword evidence="16 30" id="KW-0520">NAD</keyword>
<feature type="transmembrane region" description="Helical" evidence="32">
    <location>
        <begin position="1661"/>
        <end position="1679"/>
    </location>
</feature>
<evidence type="ECO:0000259" key="33">
    <source>
        <dbReference type="PROSITE" id="PS50835"/>
    </source>
</evidence>
<feature type="domain" description="Ig-like" evidence="33">
    <location>
        <begin position="648"/>
        <end position="725"/>
    </location>
</feature>
<evidence type="ECO:0000313" key="34">
    <source>
        <dbReference type="EMBL" id="RXN21657.1"/>
    </source>
</evidence>
<dbReference type="FunFam" id="2.60.40.10:FF:000103">
    <property type="entry name" value="Kirre like nephrin family adhesion molecule 3"/>
    <property type="match status" value="1"/>
</dbReference>
<feature type="region of interest" description="Disordered" evidence="31">
    <location>
        <begin position="1118"/>
        <end position="1137"/>
    </location>
</feature>
<proteinExistence type="evidence at protein level"/>
<feature type="transmembrane region" description="Helical" evidence="32">
    <location>
        <begin position="308"/>
        <end position="330"/>
    </location>
</feature>
<evidence type="ECO:0000256" key="19">
    <source>
        <dbReference type="ARBA" id="ARBA00023170"/>
    </source>
</evidence>
<keyword evidence="9" id="KW-0597">Phosphoprotein</keyword>
<dbReference type="Gene3D" id="2.60.40.10">
    <property type="entry name" value="Immunoglobulins"/>
    <property type="match status" value="6"/>
</dbReference>
<keyword evidence="10 32" id="KW-0812">Transmembrane</keyword>
<evidence type="ECO:0000256" key="7">
    <source>
        <dbReference type="ARBA" id="ARBA00022475"/>
    </source>
</evidence>
<dbReference type="EMBL" id="QBIY01012612">
    <property type="protein sequence ID" value="RXN21657.1"/>
    <property type="molecule type" value="Genomic_DNA"/>
</dbReference>
<evidence type="ECO:0000256" key="8">
    <source>
        <dbReference type="ARBA" id="ARBA00022485"/>
    </source>
</evidence>
<evidence type="ECO:0000256" key="6">
    <source>
        <dbReference type="ARBA" id="ARBA00022448"/>
    </source>
</evidence>
<gene>
    <name evidence="34" type="ORF">ROHU_036792</name>
</gene>
<dbReference type="Pfam" id="PF11628">
    <property type="entry name" value="TCR_zetazeta"/>
    <property type="match status" value="1"/>
</dbReference>
<dbReference type="FunFam" id="2.60.40.10:FF:000077">
    <property type="entry name" value="Kirre like nephrin family adhesion molecule 3"/>
    <property type="match status" value="1"/>
</dbReference>
<feature type="domain" description="Ig-like" evidence="33">
    <location>
        <begin position="531"/>
        <end position="642"/>
    </location>
</feature>
<dbReference type="PROSITE" id="PS00535">
    <property type="entry name" value="COMPLEX1_49K"/>
    <property type="match status" value="1"/>
</dbReference>
<evidence type="ECO:0000256" key="9">
    <source>
        <dbReference type="ARBA" id="ARBA00022553"/>
    </source>
</evidence>
<evidence type="ECO:0000256" key="5">
    <source>
        <dbReference type="ARBA" id="ARBA00020178"/>
    </source>
</evidence>
<dbReference type="GO" id="GO:0005911">
    <property type="term" value="C:cell-cell junction"/>
    <property type="evidence" value="ECO:0007669"/>
    <property type="project" value="UniProtKB-ARBA"/>
</dbReference>
<dbReference type="NCBIfam" id="TIGR01962">
    <property type="entry name" value="NuoD"/>
    <property type="match status" value="1"/>
</dbReference>
<keyword evidence="8" id="KW-0408">Iron</keyword>
<evidence type="ECO:0000256" key="12">
    <source>
        <dbReference type="ARBA" id="ARBA00022737"/>
    </source>
</evidence>
<organism evidence="34 35">
    <name type="scientific">Labeo rohita</name>
    <name type="common">Indian major carp</name>
    <name type="synonym">Cyprinus rohita</name>
    <dbReference type="NCBI Taxonomy" id="84645"/>
    <lineage>
        <taxon>Eukaryota</taxon>
        <taxon>Metazoa</taxon>
        <taxon>Chordata</taxon>
        <taxon>Craniata</taxon>
        <taxon>Vertebrata</taxon>
        <taxon>Euteleostomi</taxon>
        <taxon>Actinopterygii</taxon>
        <taxon>Neopterygii</taxon>
        <taxon>Teleostei</taxon>
        <taxon>Ostariophysi</taxon>
        <taxon>Cypriniformes</taxon>
        <taxon>Cyprinidae</taxon>
        <taxon>Labeoninae</taxon>
        <taxon>Labeonini</taxon>
        <taxon>Labeo</taxon>
    </lineage>
</organism>
<dbReference type="GO" id="GO:0006120">
    <property type="term" value="P:mitochondrial electron transport, NADH to ubiquinone"/>
    <property type="evidence" value="ECO:0007669"/>
    <property type="project" value="TreeGrafter"/>
</dbReference>
<evidence type="ECO:0007829" key="36">
    <source>
        <dbReference type="PeptideAtlas" id="A0A498MYS8"/>
    </source>
</evidence>
<evidence type="ECO:0000256" key="32">
    <source>
        <dbReference type="SAM" id="Phobius"/>
    </source>
</evidence>
<dbReference type="SUPFAM" id="SSF56762">
    <property type="entry name" value="HydB/Nqo4-like"/>
    <property type="match status" value="1"/>
</dbReference>
<keyword evidence="14 30" id="KW-1278">Translocase</keyword>
<dbReference type="Pfam" id="PF07679">
    <property type="entry name" value="I-set"/>
    <property type="match status" value="1"/>
</dbReference>
<keyword evidence="19" id="KW-0675">Receptor</keyword>
<comment type="similarity">
    <text evidence="3 30">Belongs to the complex I 49 kDa subunit family.</text>
</comment>
<keyword evidence="36" id="KW-1267">Proteomics identification</keyword>
<evidence type="ECO:0000256" key="11">
    <source>
        <dbReference type="ARBA" id="ARBA00022729"/>
    </source>
</evidence>
<dbReference type="Pfam" id="PF13927">
    <property type="entry name" value="Ig_3"/>
    <property type="match status" value="2"/>
</dbReference>
<evidence type="ECO:0000256" key="16">
    <source>
        <dbReference type="ARBA" id="ARBA00023027"/>
    </source>
</evidence>
<feature type="region of interest" description="Disordered" evidence="31">
    <location>
        <begin position="1024"/>
        <end position="1108"/>
    </location>
</feature>
<keyword evidence="8" id="KW-0479">Metal-binding</keyword>
<evidence type="ECO:0000256" key="10">
    <source>
        <dbReference type="ARBA" id="ARBA00022692"/>
    </source>
</evidence>
<reference evidence="34 35" key="1">
    <citation type="submission" date="2018-03" db="EMBL/GenBank/DDBJ databases">
        <title>Draft genome sequence of Rohu Carp (Labeo rohita).</title>
        <authorList>
            <person name="Das P."/>
            <person name="Kushwaha B."/>
            <person name="Joshi C.G."/>
            <person name="Kumar D."/>
            <person name="Nagpure N.S."/>
            <person name="Sahoo L."/>
            <person name="Das S.P."/>
            <person name="Bit A."/>
            <person name="Patnaik S."/>
            <person name="Meher P.K."/>
            <person name="Jayasankar P."/>
            <person name="Koringa P.G."/>
            <person name="Patel N.V."/>
            <person name="Hinsu A.T."/>
            <person name="Kumar R."/>
            <person name="Pandey M."/>
            <person name="Agarwal S."/>
            <person name="Srivastava S."/>
            <person name="Singh M."/>
            <person name="Iquebal M.A."/>
            <person name="Jaiswal S."/>
            <person name="Angadi U.B."/>
            <person name="Kumar N."/>
            <person name="Raza M."/>
            <person name="Shah T.M."/>
            <person name="Rai A."/>
            <person name="Jena J.K."/>
        </authorList>
    </citation>
    <scope>NUCLEOTIDE SEQUENCE [LARGE SCALE GENOMIC DNA]</scope>
    <source>
        <strain evidence="34">DASCIFA01</strain>
        <tissue evidence="34">Testis</tissue>
    </source>
</reference>
<evidence type="ECO:0000256" key="26">
    <source>
        <dbReference type="ARBA" id="ARBA00064586"/>
    </source>
</evidence>
<keyword evidence="21" id="KW-0393">Immunoglobulin domain</keyword>
<comment type="caution">
    <text evidence="34">The sequence shown here is derived from an EMBL/GenBank/DDBJ whole genome shotgun (WGS) entry which is preliminary data.</text>
</comment>
<keyword evidence="6 30" id="KW-0813">Transport</keyword>
<evidence type="ECO:0000256" key="23">
    <source>
        <dbReference type="ARBA" id="ARBA00031562"/>
    </source>
</evidence>
<evidence type="ECO:0000256" key="1">
    <source>
        <dbReference type="ARBA" id="ARBA00001966"/>
    </source>
</evidence>
<evidence type="ECO:0000256" key="14">
    <source>
        <dbReference type="ARBA" id="ARBA00022967"/>
    </source>
</evidence>
<dbReference type="GO" id="GO:0048038">
    <property type="term" value="F:quinone binding"/>
    <property type="evidence" value="ECO:0007669"/>
    <property type="project" value="InterPro"/>
</dbReference>
<keyword evidence="20" id="KW-0325">Glycoprotein</keyword>
<keyword evidence="35" id="KW-1185">Reference proteome</keyword>
<comment type="catalytic activity">
    <reaction evidence="25">
        <text>a ubiquinone + NADH + 5 H(+)(in) = a ubiquinol + NAD(+) + 4 H(+)(out)</text>
        <dbReference type="Rhea" id="RHEA:29091"/>
        <dbReference type="Rhea" id="RHEA-COMP:9565"/>
        <dbReference type="Rhea" id="RHEA-COMP:9566"/>
        <dbReference type="ChEBI" id="CHEBI:15378"/>
        <dbReference type="ChEBI" id="CHEBI:16389"/>
        <dbReference type="ChEBI" id="CHEBI:17976"/>
        <dbReference type="ChEBI" id="CHEBI:57540"/>
        <dbReference type="ChEBI" id="CHEBI:57945"/>
        <dbReference type="EC" id="7.1.1.2"/>
    </reaction>
</comment>
<evidence type="ECO:0000256" key="27">
    <source>
        <dbReference type="ARBA" id="ARBA00074376"/>
    </source>
</evidence>
<dbReference type="InterPro" id="IPR013098">
    <property type="entry name" value="Ig_I-set"/>
</dbReference>
<dbReference type="STRING" id="84645.A0A498MYS8"/>
<keyword evidence="12" id="KW-0677">Repeat</keyword>
<evidence type="ECO:0000256" key="20">
    <source>
        <dbReference type="ARBA" id="ARBA00023180"/>
    </source>
</evidence>
<dbReference type="PANTHER" id="PTHR11993:SF10">
    <property type="entry name" value="NADH DEHYDROGENASE [UBIQUINONE] IRON-SULFUR PROTEIN 2, MITOCHONDRIAL"/>
    <property type="match status" value="1"/>
</dbReference>
<evidence type="ECO:0000256" key="2">
    <source>
        <dbReference type="ARBA" id="ARBA00004251"/>
    </source>
</evidence>
<feature type="compositionally biased region" description="Low complexity" evidence="31">
    <location>
        <begin position="1064"/>
        <end position="1087"/>
    </location>
</feature>
<evidence type="ECO:0000256" key="28">
    <source>
        <dbReference type="ARBA" id="ARBA00076239"/>
    </source>
</evidence>
<dbReference type="NCBIfam" id="NF004739">
    <property type="entry name" value="PRK06075.1"/>
    <property type="match status" value="1"/>
</dbReference>
<evidence type="ECO:0000256" key="29">
    <source>
        <dbReference type="ARBA" id="ARBA00082444"/>
    </source>
</evidence>
<dbReference type="InterPro" id="IPR029014">
    <property type="entry name" value="NiFe-Hase_large"/>
</dbReference>
<dbReference type="FunFam" id="2.60.40.10:FF:000094">
    <property type="entry name" value="Kirre like nephrin family adhesion molecule 3"/>
    <property type="match status" value="1"/>
</dbReference>
<feature type="domain" description="Ig-like" evidence="33">
    <location>
        <begin position="426"/>
        <end position="526"/>
    </location>
</feature>
<dbReference type="InterPro" id="IPR013162">
    <property type="entry name" value="CD80_C2-set"/>
</dbReference>
<sequence>MFVGGESSTELPPIKNLTFKWETPFTLNLTWEKPKDLEPNCNVNYTVDVRNAQNCSEKPKQDNSQTKRTPNTTCKFNVSNENGLCISVTMNPENCGTKNPSPPSEMFLHPPPVLLVANRSYEYFNERMLKCIWSPVADVKDLGFYYWSSQNETVMKCNEMRIGECIIHDKFDMTRDMFYLFNGTYEGEPVNNTFKDKRPAQYVKLKKPSLQIQKVGNTLHFKTNASDFTEFKSVFDLHCYKYNYTYSKCDKTGEKFQIDRNEYVVDYESNCKYKARVQIIVSEKCGAGSSDPSDEVEYGENRDDTMPALLALIIIPLVVSCCLIVSLVLLRRHKDIIFPKIPEPTLIFKDMLINNIRMAEDMRSPADSRLYVPIEEIVESRISLEPETPLIQNPTHKQKIRKAVTRLSWGRLFGSDYLVCETRTVPTQLRTARFSQEPADQSVVLGQRVVLSCVVFNYSGIVQWTKDGLALGIGEDLRAWPRYRVLRLVDVGQYNLEISSAELSDDSLYECQATEAALRSRRAKLTVLIPPDEPVIEGAPEILLTAGVPYNMSCVSRGAKPASVIEWQKDGLPIEGAVSTTRYWYAMSMSFFYVMQEVLPDRKRVTTRSYLPVLPVNTDTGKNFTCVATNLAVPVGKRATISLNVHPPPVVTLSIEPRSVLEGDRVTFTCQATANPPIMGYKWAKGGVVIQGARESVFVTKADHSFFTEPVSCQVFNAVGSTNVSILVDVHFGPILVVEPKPVTVDVDSDVTLNCKWAGNPPLTLTWTKKGSSMVLSNNNQLYLKSVSQADAGQYVCKAIVPRIGVGETEVTLTVNGPPIISSEPVQYAVRGERGEVKCYIASTPPPDKIVWAWKENVWEKEKGTLSERYTVEQSKMPAQGGAVLSTLTINNVMESDFQSTYNCTAWNSFGPGTMIITLEETERVPVGIIAGVTVCCSILLLLCLLALVLFLYRQRKGSRRGVTLGKPDIKVETINKETHSLEEDSGSVSTATRMVKAMYSPFKDDIDLKQELRSDTLDTRQDYELKDPTNGYYNVRASTHDEGRPASRSMHYSDYRTSGQPGGAAAVVSSSSGAPGATAGPGTPSSLAPGSRAGCYDPRPPSRLSHNSYAQFNTFTRAGQSQQPPPSSGPQTSDFTAECSLLDSTGQLGYENYGYPHYPTFRMGFGPPSLAPLEGGPAYEMYGVGPSVSAGGTGTPETGLGKYGSSTRFSYTSQHSDYSHRHTQRMQTHVLKQWQPDVEWAEQYSGAVMYPSVITEKWAPPPWNDKDPPAEKEVSNLTINFGPQHPAAHGVLRLVMELSGESVKKCDPHIGLLHRGTEKLIEYKTYLQALPYFDRLDYVSMMCNEQAYSLAVEKLLNIQAPPRAQWIRVLYGEMTRILNHIMGITTHALDIGAMTPFFWMFEEREKMFEFYERVSGARMHAAYVRPGGVHQDMPLGLMDDIYEWCKNFSIRIDEVEEMLTNNRIWRNRTVGIGVISAEDALNYGFSGVMLRGSGIKWDLRKSQPYDKYDEVEFDVAIGSNGDCYDRYLCRVEEMRQSLRIMLQCLNKMPAGEIKVDDAKIAPPKRSEMKMSMESLIHHFKLYTEGYQVPPGATYTAVEAPKGEFGVYLVSDGSSRPYRCKIKAPGFAHLAGLDKMSKGHMLADVVAIIDAMSLKEPQICYILDAVLFVYGIVLTVLYCRMKGLKPHDQDTYETIKMKKGKGKA</sequence>
<evidence type="ECO:0000256" key="3">
    <source>
        <dbReference type="ARBA" id="ARBA00005769"/>
    </source>
</evidence>
<dbReference type="FunFam" id="1.10.645.10:FF:000005">
    <property type="entry name" value="NADH-quinone oxidoreductase subunit D"/>
    <property type="match status" value="1"/>
</dbReference>
<comment type="cofactor">
    <cofactor evidence="1">
        <name>[4Fe-4S] cluster</name>
        <dbReference type="ChEBI" id="CHEBI:49883"/>
    </cofactor>
</comment>
<evidence type="ECO:0000256" key="17">
    <source>
        <dbReference type="ARBA" id="ARBA00023136"/>
    </source>
</evidence>
<dbReference type="GO" id="GO:0051539">
    <property type="term" value="F:4 iron, 4 sulfur cluster binding"/>
    <property type="evidence" value="ECO:0007669"/>
    <property type="project" value="UniProtKB-KW"/>
</dbReference>
<dbReference type="InterPro" id="IPR003598">
    <property type="entry name" value="Ig_sub2"/>
</dbReference>
<evidence type="ECO:0000256" key="22">
    <source>
        <dbReference type="ARBA" id="ARBA00030505"/>
    </source>
</evidence>
<name>A0A498MYS8_LABRO</name>
<keyword evidence="15 32" id="KW-1133">Transmembrane helix</keyword>
<feature type="domain" description="Ig-like" evidence="33">
    <location>
        <begin position="818"/>
        <end position="920"/>
    </location>
</feature>
<keyword evidence="13" id="KW-0391">Immunity</keyword>
<dbReference type="InterPro" id="IPR001135">
    <property type="entry name" value="NADH_Q_OxRdtase_suD"/>
</dbReference>
<dbReference type="Gene3D" id="1.10.645.10">
    <property type="entry name" value="Cytochrome-c3 Hydrogenase, chain B"/>
    <property type="match status" value="1"/>
</dbReference>
<feature type="transmembrane region" description="Helical" evidence="32">
    <location>
        <begin position="925"/>
        <end position="953"/>
    </location>
</feature>
<dbReference type="PROSITE" id="PS50835">
    <property type="entry name" value="IG_LIKE"/>
    <property type="match status" value="5"/>
</dbReference>
<dbReference type="GO" id="GO:0008137">
    <property type="term" value="F:NADH dehydrogenase (ubiquinone) activity"/>
    <property type="evidence" value="ECO:0007669"/>
    <property type="project" value="UniProtKB-EC"/>
</dbReference>
<dbReference type="SUPFAM" id="SSF48726">
    <property type="entry name" value="Immunoglobulin"/>
    <property type="match status" value="5"/>
</dbReference>
<dbReference type="SMART" id="SM00409">
    <property type="entry name" value="IG"/>
    <property type="match status" value="5"/>
</dbReference>
<keyword evidence="17 32" id="KW-0472">Membrane</keyword>
<dbReference type="FunFam" id="2.60.40.10:FF:000232">
    <property type="entry name" value="Kirre like nephrin family adhesion molecule 1"/>
    <property type="match status" value="1"/>
</dbReference>
<dbReference type="Pfam" id="PF08205">
    <property type="entry name" value="C2-set_2"/>
    <property type="match status" value="1"/>
</dbReference>
<keyword evidence="8" id="KW-0411">Iron-sulfur</keyword>
<accession>A0A498MYS8</accession>
<dbReference type="GO" id="GO:0045271">
    <property type="term" value="C:respiratory chain complex I"/>
    <property type="evidence" value="ECO:0007669"/>
    <property type="project" value="UniProtKB-ARBA"/>
</dbReference>
<dbReference type="InterPro" id="IPR007110">
    <property type="entry name" value="Ig-like_dom"/>
</dbReference>
<dbReference type="CDD" id="cd05898">
    <property type="entry name" value="IgI_5_KIRREL3"/>
    <property type="match status" value="1"/>
</dbReference>
<dbReference type="GO" id="GO:0002376">
    <property type="term" value="P:immune system process"/>
    <property type="evidence" value="ECO:0007669"/>
    <property type="project" value="UniProtKB-KW"/>
</dbReference>
<dbReference type="InterPro" id="IPR014029">
    <property type="entry name" value="NADH_UbQ_OxRdtase_49kDa_CS"/>
</dbReference>
<protein>
    <recommendedName>
        <fullName evidence="27">Kin of IRRE-like protein 1</fullName>
    </recommendedName>
    <alternativeName>
        <fullName evidence="22">Complex I-49kD</fullName>
    </alternativeName>
    <alternativeName>
        <fullName evidence="29">Kin of irregular chiasm-like protein 1</fullName>
    </alternativeName>
    <alternativeName>
        <fullName evidence="5">NADH dehydrogenase [ubiquinone] iron-sulfur protein 2, mitochondrial</fullName>
    </alternativeName>
    <alternativeName>
        <fullName evidence="23">NADH-ubiquinone oxidoreductase 49 kDa subunit</fullName>
    </alternativeName>
    <alternativeName>
        <fullName evidence="28">Nephrin-like protein 1</fullName>
    </alternativeName>
</protein>
<comment type="subunit">
    <text evidence="26">Interacts with TJP1/ZO-1 and with NPHS2/podocin (via the C-terminus). Interacts with NPHS1/nephrin (via the Ig-like domains); this interaction is dependent on KIRREL1 glycosylation. Homodimer (via the Ig-like domains). Interacts when tyrosine-phosphorylated with GRB2.</text>
</comment>
<dbReference type="Proteomes" id="UP000290572">
    <property type="component" value="Unassembled WGS sequence"/>
</dbReference>
<dbReference type="PANTHER" id="PTHR11993">
    <property type="entry name" value="NADH-UBIQUINONE OXIDOREDUCTASE 49 KDA SUBUNIT"/>
    <property type="match status" value="1"/>
</dbReference>
<dbReference type="InterPro" id="IPR013783">
    <property type="entry name" value="Ig-like_fold"/>
</dbReference>
<dbReference type="GO" id="GO:0016651">
    <property type="term" value="F:oxidoreductase activity, acting on NAD(P)H"/>
    <property type="evidence" value="ECO:0007669"/>
    <property type="project" value="InterPro"/>
</dbReference>
<keyword evidence="7" id="KW-1003">Cell membrane</keyword>
<dbReference type="GO" id="GO:0051287">
    <property type="term" value="F:NAD binding"/>
    <property type="evidence" value="ECO:0007669"/>
    <property type="project" value="InterPro"/>
</dbReference>
<evidence type="ECO:0000256" key="24">
    <source>
        <dbReference type="ARBA" id="ARBA00046697"/>
    </source>
</evidence>
<dbReference type="Pfam" id="PF00346">
    <property type="entry name" value="Complex1_49kDa"/>
    <property type="match status" value="1"/>
</dbReference>
<comment type="subunit">
    <text evidence="24">Core subunit of respiratory chain NADH dehydrogenase (Complex I) which is composed of 45 different subunits. Component of the iron-sulfur (IP) fragment of the enzyme. Interacts with NDUFAF3. Interacts with NDUFAF7. Interacts with CERS2.</text>
</comment>
<feature type="domain" description="Ig-like" evidence="33">
    <location>
        <begin position="734"/>
        <end position="814"/>
    </location>
</feature>
<comment type="similarity">
    <text evidence="4">Belongs to the immunoglobulin superfamily.</text>
</comment>
<evidence type="ECO:0000256" key="30">
    <source>
        <dbReference type="RuleBase" id="RU003685"/>
    </source>
</evidence>
<evidence type="ECO:0000256" key="13">
    <source>
        <dbReference type="ARBA" id="ARBA00022859"/>
    </source>
</evidence>
<evidence type="ECO:0000256" key="21">
    <source>
        <dbReference type="ARBA" id="ARBA00023319"/>
    </source>
</evidence>
<dbReference type="InterPro" id="IPR021663">
    <property type="entry name" value="CD3_zeta/IgE_Fc_rcpt_gamma"/>
</dbReference>
<keyword evidence="11" id="KW-0732">Signal</keyword>
<keyword evidence="8" id="KW-0004">4Fe-4S</keyword>
<evidence type="ECO:0000256" key="18">
    <source>
        <dbReference type="ARBA" id="ARBA00023157"/>
    </source>
</evidence>
<keyword evidence="18" id="KW-1015">Disulfide bond</keyword>
<evidence type="ECO:0000256" key="15">
    <source>
        <dbReference type="ARBA" id="ARBA00022989"/>
    </source>
</evidence>
<evidence type="ECO:0000256" key="31">
    <source>
        <dbReference type="SAM" id="MobiDB-lite"/>
    </source>
</evidence>
<evidence type="ECO:0000256" key="25">
    <source>
        <dbReference type="ARBA" id="ARBA00049551"/>
    </source>
</evidence>
<dbReference type="InterPro" id="IPR036179">
    <property type="entry name" value="Ig-like_dom_sf"/>
</dbReference>
<evidence type="ECO:0000256" key="4">
    <source>
        <dbReference type="ARBA" id="ARBA00008637"/>
    </source>
</evidence>
<dbReference type="SMART" id="SM00408">
    <property type="entry name" value="IGc2"/>
    <property type="match status" value="2"/>
</dbReference>
<comment type="subcellular location">
    <subcellularLocation>
        <location evidence="2">Cell membrane</location>
        <topology evidence="2">Single-pass type I membrane protein</topology>
    </subcellularLocation>
</comment>
<evidence type="ECO:0000313" key="35">
    <source>
        <dbReference type="Proteomes" id="UP000290572"/>
    </source>
</evidence>
<dbReference type="HAMAP" id="MF_01358">
    <property type="entry name" value="NDH1_NuoD"/>
    <property type="match status" value="1"/>
</dbReference>
<dbReference type="InterPro" id="IPR003599">
    <property type="entry name" value="Ig_sub"/>
</dbReference>
<dbReference type="GO" id="GO:0098797">
    <property type="term" value="C:plasma membrane protein complex"/>
    <property type="evidence" value="ECO:0007669"/>
    <property type="project" value="UniProtKB-ARBA"/>
</dbReference>